<name>A0ABV5T3I9_9MICO</name>
<dbReference type="Gene3D" id="1.20.1290.10">
    <property type="entry name" value="AhpD-like"/>
    <property type="match status" value="1"/>
</dbReference>
<dbReference type="Pfam" id="PF02627">
    <property type="entry name" value="CMD"/>
    <property type="match status" value="1"/>
</dbReference>
<sequence>MFGDVLVDANYTFADEFNRPVQDWLASAVWADVWTREEVLDRRTRSLLTIAMLVALNRPEELEMHVRASLTNGCTVEDIREVLLHTGPYCGAPAALSSFRVAERILAEEGLLPPRISPKGVDHV</sequence>
<dbReference type="PANTHER" id="PTHR33570">
    <property type="entry name" value="4-CARBOXYMUCONOLACTONE DECARBOXYLASE FAMILY PROTEIN"/>
    <property type="match status" value="1"/>
</dbReference>
<accession>A0ABV5T3I9</accession>
<dbReference type="EMBL" id="JBHMBE010000007">
    <property type="protein sequence ID" value="MFB9647172.1"/>
    <property type="molecule type" value="Genomic_DNA"/>
</dbReference>
<dbReference type="InterPro" id="IPR029032">
    <property type="entry name" value="AhpD-like"/>
</dbReference>
<protein>
    <submittedName>
        <fullName evidence="2">Carboxymuconolactone decarboxylase family protein</fullName>
    </submittedName>
</protein>
<proteinExistence type="predicted"/>
<feature type="domain" description="Carboxymuconolactone decarboxylase-like" evidence="1">
    <location>
        <begin position="21"/>
        <end position="103"/>
    </location>
</feature>
<organism evidence="2 3">
    <name type="scientific">Microbacterium terregens</name>
    <dbReference type="NCBI Taxonomy" id="69363"/>
    <lineage>
        <taxon>Bacteria</taxon>
        <taxon>Bacillati</taxon>
        <taxon>Actinomycetota</taxon>
        <taxon>Actinomycetes</taxon>
        <taxon>Micrococcales</taxon>
        <taxon>Microbacteriaceae</taxon>
        <taxon>Microbacterium</taxon>
    </lineage>
</organism>
<evidence type="ECO:0000313" key="2">
    <source>
        <dbReference type="EMBL" id="MFB9647172.1"/>
    </source>
</evidence>
<dbReference type="InterPro" id="IPR052512">
    <property type="entry name" value="4CMD/NDH-1_regulator"/>
</dbReference>
<reference evidence="2 3" key="1">
    <citation type="submission" date="2024-09" db="EMBL/GenBank/DDBJ databases">
        <authorList>
            <person name="Sun Q."/>
            <person name="Mori K."/>
        </authorList>
    </citation>
    <scope>NUCLEOTIDE SEQUENCE [LARGE SCALE GENOMIC DNA]</scope>
    <source>
        <strain evidence="2 3">JCM 1342</strain>
    </source>
</reference>
<gene>
    <name evidence="2" type="ORF">ACFFPJ_15350</name>
</gene>
<dbReference type="RefSeq" id="WP_344715591.1">
    <property type="nucleotide sequence ID" value="NZ_BAAAWH010000001.1"/>
</dbReference>
<keyword evidence="3" id="KW-1185">Reference proteome</keyword>
<dbReference type="SUPFAM" id="SSF69118">
    <property type="entry name" value="AhpD-like"/>
    <property type="match status" value="1"/>
</dbReference>
<dbReference type="InterPro" id="IPR003779">
    <property type="entry name" value="CMD-like"/>
</dbReference>
<dbReference type="PANTHER" id="PTHR33570:SF2">
    <property type="entry name" value="CARBOXYMUCONOLACTONE DECARBOXYLASE-LIKE DOMAIN-CONTAINING PROTEIN"/>
    <property type="match status" value="1"/>
</dbReference>
<evidence type="ECO:0000259" key="1">
    <source>
        <dbReference type="Pfam" id="PF02627"/>
    </source>
</evidence>
<comment type="caution">
    <text evidence="2">The sequence shown here is derived from an EMBL/GenBank/DDBJ whole genome shotgun (WGS) entry which is preliminary data.</text>
</comment>
<evidence type="ECO:0000313" key="3">
    <source>
        <dbReference type="Proteomes" id="UP001589611"/>
    </source>
</evidence>
<dbReference type="Proteomes" id="UP001589611">
    <property type="component" value="Unassembled WGS sequence"/>
</dbReference>